<evidence type="ECO:0000313" key="3">
    <source>
        <dbReference type="EMBL" id="CAD7432519.1"/>
    </source>
</evidence>
<dbReference type="EMBL" id="OB795647">
    <property type="protein sequence ID" value="CAD7432519.1"/>
    <property type="molecule type" value="Genomic_DNA"/>
</dbReference>
<evidence type="ECO:0008006" key="4">
    <source>
        <dbReference type="Google" id="ProtNLM"/>
    </source>
</evidence>
<dbReference type="AlphaFoldDB" id="A0A7R9EFB7"/>
<dbReference type="PANTHER" id="PTHR31061">
    <property type="entry name" value="LD22376P"/>
    <property type="match status" value="1"/>
</dbReference>
<feature type="transmembrane region" description="Helical" evidence="2">
    <location>
        <begin position="190"/>
        <end position="211"/>
    </location>
</feature>
<name>A0A7R9EFB7_9NEOP</name>
<sequence length="423" mass="48024">MAVFTIPGLSSVPVFERSSSREWCQFQGQHFSLVHMEGDKHFETSGYSFHSSHQEGEGVESPVCRAEQQQVGDCEEGDFVCELSPDVREFGVYELNVSSSDDHVTHVVCNLNKAKEPVNIYLPLLIWFFILSTLWVMFYLLATLRNRWPRRRLSKLSSTSLERRNETPHKPASSQEASPPRSRLKSLDTFRGLSIVVMIFVNHGGGGYWFLQLTSQHRSTEVVFVIQIVHRGDDLCKPRLSIVVMIFVNHGGGGYWFLQLTSQYSSTEVVFVIQIVHRGDDLCKPRLSIVVMIFVNHGGGGYWFLQLTSQYSSTEVVFVIQIVHRGDDLCKPRLSIVVMIFVNHGGGGYWFLQLTSQYSSTEVVFVIQIVHRGDDLCKPRRWRLLVPATCHLEWAASRGSCLPMWSEFLAIDPRATSSILDTS</sequence>
<gene>
    <name evidence="3" type="ORF">TMSB3V08_LOCUS9226</name>
</gene>
<dbReference type="PANTHER" id="PTHR31061:SF24">
    <property type="entry name" value="LD22376P"/>
    <property type="match status" value="1"/>
</dbReference>
<keyword evidence="2" id="KW-0812">Transmembrane</keyword>
<feature type="region of interest" description="Disordered" evidence="1">
    <location>
        <begin position="159"/>
        <end position="183"/>
    </location>
</feature>
<organism evidence="3">
    <name type="scientific">Timema monikensis</name>
    <dbReference type="NCBI Taxonomy" id="170555"/>
    <lineage>
        <taxon>Eukaryota</taxon>
        <taxon>Metazoa</taxon>
        <taxon>Ecdysozoa</taxon>
        <taxon>Arthropoda</taxon>
        <taxon>Hexapoda</taxon>
        <taxon>Insecta</taxon>
        <taxon>Pterygota</taxon>
        <taxon>Neoptera</taxon>
        <taxon>Polyneoptera</taxon>
        <taxon>Phasmatodea</taxon>
        <taxon>Timematodea</taxon>
        <taxon>Timematoidea</taxon>
        <taxon>Timematidae</taxon>
        <taxon>Timema</taxon>
    </lineage>
</organism>
<evidence type="ECO:0000256" key="2">
    <source>
        <dbReference type="SAM" id="Phobius"/>
    </source>
</evidence>
<proteinExistence type="predicted"/>
<reference evidence="3" key="1">
    <citation type="submission" date="2020-11" db="EMBL/GenBank/DDBJ databases">
        <authorList>
            <person name="Tran Van P."/>
        </authorList>
    </citation>
    <scope>NUCLEOTIDE SEQUENCE</scope>
</reference>
<feature type="transmembrane region" description="Helical" evidence="2">
    <location>
        <begin position="120"/>
        <end position="142"/>
    </location>
</feature>
<keyword evidence="2" id="KW-1133">Transmembrane helix</keyword>
<evidence type="ECO:0000256" key="1">
    <source>
        <dbReference type="SAM" id="MobiDB-lite"/>
    </source>
</evidence>
<protein>
    <recommendedName>
        <fullName evidence="4">Heparan-alpha-glucosaminide N-acetyltransferase</fullName>
    </recommendedName>
</protein>
<accession>A0A7R9EFB7</accession>
<keyword evidence="2" id="KW-0472">Membrane</keyword>